<dbReference type="EMBL" id="CP061800">
    <property type="protein sequence ID" value="QTA86894.1"/>
    <property type="molecule type" value="Genomic_DNA"/>
</dbReference>
<dbReference type="Proteomes" id="UP000663722">
    <property type="component" value="Chromosome"/>
</dbReference>
<dbReference type="AlphaFoldDB" id="A0A975GMM6"/>
<evidence type="ECO:0000313" key="2">
    <source>
        <dbReference type="Proteomes" id="UP000663722"/>
    </source>
</evidence>
<evidence type="ECO:0000313" key="1">
    <source>
        <dbReference type="EMBL" id="QTA86894.1"/>
    </source>
</evidence>
<protein>
    <submittedName>
        <fullName evidence="1">Uncharacterized protein</fullName>
    </submittedName>
</protein>
<keyword evidence="2" id="KW-1185">Reference proteome</keyword>
<dbReference type="KEGG" id="dmm:dnm_029190"/>
<sequence>MIEEKKKNDNFLILLVASQGFGRKMGSFMCFSNEQVMRACV</sequence>
<accession>A0A975GMM6</accession>
<gene>
    <name evidence="1" type="ORF">dnm_029190</name>
</gene>
<organism evidence="1 2">
    <name type="scientific">Desulfonema magnum</name>
    <dbReference type="NCBI Taxonomy" id="45655"/>
    <lineage>
        <taxon>Bacteria</taxon>
        <taxon>Pseudomonadati</taxon>
        <taxon>Thermodesulfobacteriota</taxon>
        <taxon>Desulfobacteria</taxon>
        <taxon>Desulfobacterales</taxon>
        <taxon>Desulfococcaceae</taxon>
        <taxon>Desulfonema</taxon>
    </lineage>
</organism>
<proteinExistence type="predicted"/>
<name>A0A975GMM6_9BACT</name>
<reference evidence="1" key="1">
    <citation type="journal article" date="2021" name="Microb. Physiol.">
        <title>Proteogenomic Insights into the Physiology of Marine, Sulfate-Reducing, Filamentous Desulfonema limicola and Desulfonema magnum.</title>
        <authorList>
            <person name="Schnaars V."/>
            <person name="Wohlbrand L."/>
            <person name="Scheve S."/>
            <person name="Hinrichs C."/>
            <person name="Reinhardt R."/>
            <person name="Rabus R."/>
        </authorList>
    </citation>
    <scope>NUCLEOTIDE SEQUENCE</scope>
    <source>
        <strain evidence="1">4be13</strain>
    </source>
</reference>